<name>A0ABS3VV47_MICEH</name>
<feature type="compositionally biased region" description="Basic and acidic residues" evidence="1">
    <location>
        <begin position="126"/>
        <end position="154"/>
    </location>
</feature>
<protein>
    <submittedName>
        <fullName evidence="2">Uncharacterized protein</fullName>
    </submittedName>
</protein>
<gene>
    <name evidence="2" type="ORF">GSF22_20735</name>
</gene>
<dbReference type="EMBL" id="WVUH01000194">
    <property type="protein sequence ID" value="MBO4208416.1"/>
    <property type="molecule type" value="Genomic_DNA"/>
</dbReference>
<evidence type="ECO:0000313" key="3">
    <source>
        <dbReference type="Proteomes" id="UP000823521"/>
    </source>
</evidence>
<organism evidence="2 3">
    <name type="scientific">Micromonospora echinofusca</name>
    <dbReference type="NCBI Taxonomy" id="47858"/>
    <lineage>
        <taxon>Bacteria</taxon>
        <taxon>Bacillati</taxon>
        <taxon>Actinomycetota</taxon>
        <taxon>Actinomycetes</taxon>
        <taxon>Micromonosporales</taxon>
        <taxon>Micromonosporaceae</taxon>
        <taxon>Micromonospora</taxon>
    </lineage>
</organism>
<reference evidence="2 3" key="1">
    <citation type="submission" date="2019-12" db="EMBL/GenBank/DDBJ databases">
        <title>Whole genome sequencing of endophytic Actinobacterium Micromonospora sp. MPMI6T.</title>
        <authorList>
            <person name="Evv R."/>
            <person name="Podile A.R."/>
        </authorList>
    </citation>
    <scope>NUCLEOTIDE SEQUENCE [LARGE SCALE GENOMIC DNA]</scope>
    <source>
        <strain evidence="2 3">MPMI6</strain>
    </source>
</reference>
<proteinExistence type="predicted"/>
<evidence type="ECO:0000313" key="2">
    <source>
        <dbReference type="EMBL" id="MBO4208416.1"/>
    </source>
</evidence>
<feature type="compositionally biased region" description="Basic and acidic residues" evidence="1">
    <location>
        <begin position="15"/>
        <end position="31"/>
    </location>
</feature>
<feature type="region of interest" description="Disordered" evidence="1">
    <location>
        <begin position="1"/>
        <end position="186"/>
    </location>
</feature>
<accession>A0ABS3VV47</accession>
<keyword evidence="3" id="KW-1185">Reference proteome</keyword>
<sequence>MTHSPPPGSYPAGRPADHRGNGTHSRDYKDIEGDEENALVTSPVHGRVGVFQAPQPLRGRTPATGGTAQPASRSGPPDHPDIDSPFLDLFSGARPRGSAPTRAPAPLPAGPTGRQAAAPPTGAVPVHREDRHPAVPVHREDRHPTVPHQHRGDAAHPTAPERTPVTRSRPPVTGRTPHPAPATEPA</sequence>
<comment type="caution">
    <text evidence="2">The sequence shown here is derived from an EMBL/GenBank/DDBJ whole genome shotgun (WGS) entry which is preliminary data.</text>
</comment>
<feature type="non-terminal residue" evidence="2">
    <location>
        <position position="186"/>
    </location>
</feature>
<dbReference type="Proteomes" id="UP000823521">
    <property type="component" value="Unassembled WGS sequence"/>
</dbReference>
<evidence type="ECO:0000256" key="1">
    <source>
        <dbReference type="SAM" id="MobiDB-lite"/>
    </source>
</evidence>